<evidence type="ECO:0000313" key="2">
    <source>
        <dbReference type="Proteomes" id="UP000614239"/>
    </source>
</evidence>
<accession>A0A8H9HCH5</accession>
<reference evidence="1" key="1">
    <citation type="journal article" date="2014" name="Int. J. Syst. Evol. Microbiol.">
        <title>Complete genome sequence of Corynebacterium casei LMG S-19264T (=DSM 44701T), isolated from a smear-ripened cheese.</title>
        <authorList>
            <consortium name="US DOE Joint Genome Institute (JGI-PGF)"/>
            <person name="Walter F."/>
            <person name="Albersmeier A."/>
            <person name="Kalinowski J."/>
            <person name="Ruckert C."/>
        </authorList>
    </citation>
    <scope>NUCLEOTIDE SEQUENCE</scope>
    <source>
        <strain evidence="1">CGMCC 4.7372</strain>
    </source>
</reference>
<proteinExistence type="predicted"/>
<sequence>MSWAVTISGGGVVVAGSGAGAVGRVGVGWKRHAPVSLPWGSCPSQMKSPSMGALWG</sequence>
<dbReference type="EMBL" id="BMNJ01000010">
    <property type="protein sequence ID" value="GGP00106.1"/>
    <property type="molecule type" value="Genomic_DNA"/>
</dbReference>
<keyword evidence="2" id="KW-1185">Reference proteome</keyword>
<comment type="caution">
    <text evidence="1">The sequence shown here is derived from an EMBL/GenBank/DDBJ whole genome shotgun (WGS) entry which is preliminary data.</text>
</comment>
<name>A0A8H9HCH5_9ACTO</name>
<protein>
    <submittedName>
        <fullName evidence="1">Uncharacterized protein</fullName>
    </submittedName>
</protein>
<organism evidence="1 2">
    <name type="scientific">Actinomyces gaoshouyii</name>
    <dbReference type="NCBI Taxonomy" id="1960083"/>
    <lineage>
        <taxon>Bacteria</taxon>
        <taxon>Bacillati</taxon>
        <taxon>Actinomycetota</taxon>
        <taxon>Actinomycetes</taxon>
        <taxon>Actinomycetales</taxon>
        <taxon>Actinomycetaceae</taxon>
        <taxon>Actinomyces</taxon>
    </lineage>
</organism>
<dbReference type="Proteomes" id="UP000614239">
    <property type="component" value="Unassembled WGS sequence"/>
</dbReference>
<gene>
    <name evidence="1" type="ORF">GCM10011612_18960</name>
</gene>
<dbReference type="AlphaFoldDB" id="A0A8H9HCH5"/>
<evidence type="ECO:0000313" key="1">
    <source>
        <dbReference type="EMBL" id="GGP00106.1"/>
    </source>
</evidence>
<reference evidence="1" key="2">
    <citation type="submission" date="2020-09" db="EMBL/GenBank/DDBJ databases">
        <authorList>
            <person name="Sun Q."/>
            <person name="Zhou Y."/>
        </authorList>
    </citation>
    <scope>NUCLEOTIDE SEQUENCE</scope>
    <source>
        <strain evidence="1">CGMCC 4.7372</strain>
    </source>
</reference>